<accession>A0A6G5QQ52</accession>
<reference evidence="4 5" key="1">
    <citation type="submission" date="2016-07" db="EMBL/GenBank/DDBJ databases">
        <title>Comparative genomics of the Campylobacter concisus group.</title>
        <authorList>
            <person name="Miller W.G."/>
            <person name="Yee E."/>
            <person name="Chapman M.H."/>
            <person name="Huynh S."/>
            <person name="Bono J.L."/>
            <person name="On S.L.W."/>
            <person name="StLeger J."/>
            <person name="Foster G."/>
            <person name="Parker C.T."/>
        </authorList>
    </citation>
    <scope>NUCLEOTIDE SEQUENCE [LARGE SCALE GENOMIC DNA]</scope>
    <source>
        <strain evidence="4 5">ATCC 33238</strain>
    </source>
</reference>
<evidence type="ECO:0000313" key="5">
    <source>
        <dbReference type="Proteomes" id="UP000502377"/>
    </source>
</evidence>
<dbReference type="InterPro" id="IPR051324">
    <property type="entry name" value="Stress/Tellurium_Resist"/>
</dbReference>
<dbReference type="EMBL" id="CP012543">
    <property type="protein sequence ID" value="QCD47893.1"/>
    <property type="molecule type" value="Genomic_DNA"/>
</dbReference>
<dbReference type="InterPro" id="IPR003325">
    <property type="entry name" value="TerD"/>
</dbReference>
<dbReference type="Pfam" id="PF02342">
    <property type="entry name" value="TerD"/>
    <property type="match status" value="1"/>
</dbReference>
<dbReference type="AlphaFoldDB" id="A0A6G5QQ52"/>
<name>A0A6G5QQ52_CAMRE</name>
<comment type="similarity">
    <text evidence="1">Belongs to the CAPAB/TerDEXZ family.</text>
</comment>
<dbReference type="CDD" id="cd06974">
    <property type="entry name" value="TerD_like"/>
    <property type="match status" value="1"/>
</dbReference>
<evidence type="ECO:0000256" key="1">
    <source>
        <dbReference type="ARBA" id="ARBA00008775"/>
    </source>
</evidence>
<sequence>MAVNLSKGGRVSLSKEAPGLSKILVGLGWDTNSSDTGAEFDLDASAFLLGASGKVENEKNFVFYNNLTSADGSVVHTGDNRTGEGEGDDEAIKIDLSKISPNVKEIDIVVTIHEANARRQNFGMVKNSFMRIVDERSGKEIARYDLEEDFSTETAVSFGKIYFKDNEWRFAANGSGFKEGLAGFCKQFGLSV</sequence>
<keyword evidence="2" id="KW-0778">Tellurium resistance</keyword>
<protein>
    <submittedName>
        <fullName evidence="4">TerZ/TerD family protein</fullName>
    </submittedName>
</protein>
<dbReference type="KEGG" id="crx:CRECT_2309"/>
<evidence type="ECO:0000256" key="2">
    <source>
        <dbReference type="ARBA" id="ARBA00022686"/>
    </source>
</evidence>
<feature type="domain" description="TerD" evidence="3">
    <location>
        <begin position="1"/>
        <end position="188"/>
    </location>
</feature>
<proteinExistence type="inferred from homology"/>
<organism evidence="4 5">
    <name type="scientific">Campylobacter rectus</name>
    <name type="common">Wolinella recta</name>
    <dbReference type="NCBI Taxonomy" id="203"/>
    <lineage>
        <taxon>Bacteria</taxon>
        <taxon>Pseudomonadati</taxon>
        <taxon>Campylobacterota</taxon>
        <taxon>Epsilonproteobacteria</taxon>
        <taxon>Campylobacterales</taxon>
        <taxon>Campylobacteraceae</taxon>
        <taxon>Campylobacter</taxon>
    </lineage>
</organism>
<evidence type="ECO:0000259" key="3">
    <source>
        <dbReference type="Pfam" id="PF02342"/>
    </source>
</evidence>
<dbReference type="Proteomes" id="UP000502377">
    <property type="component" value="Chromosome"/>
</dbReference>
<gene>
    <name evidence="4" type="ORF">CRECT_2309</name>
</gene>
<dbReference type="RefSeq" id="WP_002944113.1">
    <property type="nucleotide sequence ID" value="NZ_CP012543.1"/>
</dbReference>
<dbReference type="PANTHER" id="PTHR32097">
    <property type="entry name" value="CAMP-BINDING PROTEIN 1-RELATED"/>
    <property type="match status" value="1"/>
</dbReference>
<evidence type="ECO:0000313" key="4">
    <source>
        <dbReference type="EMBL" id="QCD47893.1"/>
    </source>
</evidence>
<dbReference type="PANTHER" id="PTHR32097:SF4">
    <property type="entry name" value="GENERAL STRESS PROTEIN 16U"/>
    <property type="match status" value="1"/>
</dbReference>
<dbReference type="GO" id="GO:0046690">
    <property type="term" value="P:response to tellurium ion"/>
    <property type="evidence" value="ECO:0007669"/>
    <property type="project" value="UniProtKB-KW"/>
</dbReference>
<dbReference type="Gene3D" id="2.60.60.30">
    <property type="entry name" value="sav2460 like domains"/>
    <property type="match status" value="1"/>
</dbReference>